<sequence length="214" mass="24295">MPYQGLKPTISQTKDRLRGILRGKQAQPSNISPYATRHSNFSVWTIAKSIKGMVSHRRVDQAAYQPVAEDINPLLQKEHEDKRNDPVPIITFPDDLDPEFKRELEIATSTANAAMLEKLAVAANVRKREGQINFRVYDTIPELLMDYGTRPKWIKTHGADGKLFSLVDPLRMNVPEQTDEDDEEEEDEDEGVAFVDKKGKTAVYKVAKPSKHRP</sequence>
<gene>
    <name evidence="2" type="ORF">IWZ03DRAFT_171693</name>
</gene>
<reference evidence="2 3" key="1">
    <citation type="submission" date="2024-04" db="EMBL/GenBank/DDBJ databases">
        <title>Phyllosticta paracitricarpa is synonymous to the EU quarantine fungus P. citricarpa based on phylogenomic analyses.</title>
        <authorList>
            <consortium name="Lawrence Berkeley National Laboratory"/>
            <person name="Van Ingen-Buijs V.A."/>
            <person name="Van Westerhoven A.C."/>
            <person name="Haridas S."/>
            <person name="Skiadas P."/>
            <person name="Martin F."/>
            <person name="Groenewald J.Z."/>
            <person name="Crous P.W."/>
            <person name="Seidl M.F."/>
        </authorList>
    </citation>
    <scope>NUCLEOTIDE SEQUENCE [LARGE SCALE GENOMIC DNA]</scope>
    <source>
        <strain evidence="2 3">CBS 123371</strain>
    </source>
</reference>
<protein>
    <submittedName>
        <fullName evidence="2">Uncharacterized protein</fullName>
    </submittedName>
</protein>
<dbReference type="Proteomes" id="UP001363622">
    <property type="component" value="Unassembled WGS sequence"/>
</dbReference>
<evidence type="ECO:0000256" key="1">
    <source>
        <dbReference type="SAM" id="MobiDB-lite"/>
    </source>
</evidence>
<proteinExistence type="predicted"/>
<keyword evidence="3" id="KW-1185">Reference proteome</keyword>
<feature type="compositionally biased region" description="Acidic residues" evidence="1">
    <location>
        <begin position="177"/>
        <end position="191"/>
    </location>
</feature>
<organism evidence="2 3">
    <name type="scientific">Phyllosticta citriasiana</name>
    <dbReference type="NCBI Taxonomy" id="595635"/>
    <lineage>
        <taxon>Eukaryota</taxon>
        <taxon>Fungi</taxon>
        <taxon>Dikarya</taxon>
        <taxon>Ascomycota</taxon>
        <taxon>Pezizomycotina</taxon>
        <taxon>Dothideomycetes</taxon>
        <taxon>Dothideomycetes incertae sedis</taxon>
        <taxon>Botryosphaeriales</taxon>
        <taxon>Phyllostictaceae</taxon>
        <taxon>Phyllosticta</taxon>
    </lineage>
</organism>
<name>A0ABR1KLR5_9PEZI</name>
<feature type="region of interest" description="Disordered" evidence="1">
    <location>
        <begin position="172"/>
        <end position="194"/>
    </location>
</feature>
<dbReference type="EMBL" id="JBBPHU010000005">
    <property type="protein sequence ID" value="KAK7517436.1"/>
    <property type="molecule type" value="Genomic_DNA"/>
</dbReference>
<comment type="caution">
    <text evidence="2">The sequence shown here is derived from an EMBL/GenBank/DDBJ whole genome shotgun (WGS) entry which is preliminary data.</text>
</comment>
<accession>A0ABR1KLR5</accession>
<evidence type="ECO:0000313" key="3">
    <source>
        <dbReference type="Proteomes" id="UP001363622"/>
    </source>
</evidence>
<evidence type="ECO:0000313" key="2">
    <source>
        <dbReference type="EMBL" id="KAK7517436.1"/>
    </source>
</evidence>